<gene>
    <name evidence="4" type="ORF">DI09_162p30</name>
</gene>
<proteinExistence type="predicted"/>
<dbReference type="AlphaFoldDB" id="A0A098VU91"/>
<evidence type="ECO:0000313" key="5">
    <source>
        <dbReference type="Proteomes" id="UP000029725"/>
    </source>
</evidence>
<dbReference type="GO" id="GO:0046540">
    <property type="term" value="C:U4/U6 x U5 tri-snRNP complex"/>
    <property type="evidence" value="ECO:0007669"/>
    <property type="project" value="TreeGrafter"/>
</dbReference>
<evidence type="ECO:0000256" key="1">
    <source>
        <dbReference type="ARBA" id="ARBA00022574"/>
    </source>
</evidence>
<dbReference type="RefSeq" id="XP_013238961.1">
    <property type="nucleotide sequence ID" value="XM_013383507.1"/>
</dbReference>
<dbReference type="InterPro" id="IPR015943">
    <property type="entry name" value="WD40/YVTN_repeat-like_dom_sf"/>
</dbReference>
<dbReference type="InterPro" id="IPR020472">
    <property type="entry name" value="WD40_PAC1"/>
</dbReference>
<dbReference type="PROSITE" id="PS50082">
    <property type="entry name" value="WD_REPEATS_2"/>
    <property type="match status" value="3"/>
</dbReference>
<feature type="repeat" description="WD" evidence="3">
    <location>
        <begin position="199"/>
        <end position="240"/>
    </location>
</feature>
<dbReference type="GO" id="GO:0030621">
    <property type="term" value="F:U4 snRNA binding"/>
    <property type="evidence" value="ECO:0007669"/>
    <property type="project" value="TreeGrafter"/>
</dbReference>
<protein>
    <submittedName>
        <fullName evidence="4">Uncharacterized protein</fullName>
    </submittedName>
</protein>
<dbReference type="PROSITE" id="PS00678">
    <property type="entry name" value="WD_REPEATS_1"/>
    <property type="match status" value="2"/>
</dbReference>
<reference evidence="4 5" key="1">
    <citation type="submission" date="2014-04" db="EMBL/GenBank/DDBJ databases">
        <title>A new species of microsporidia sheds light on the evolution of extreme parasitism.</title>
        <authorList>
            <person name="Haag K.L."/>
            <person name="James T.Y."/>
            <person name="Larsson R."/>
            <person name="Schaer T.M."/>
            <person name="Refardt D."/>
            <person name="Pombert J.-F."/>
            <person name="Ebert D."/>
        </authorList>
    </citation>
    <scope>NUCLEOTIDE SEQUENCE [LARGE SCALE GENOMIC DNA]</scope>
    <source>
        <strain evidence="4 5">UGP3</strain>
        <tissue evidence="4">Spores</tissue>
    </source>
</reference>
<feature type="repeat" description="WD" evidence="3">
    <location>
        <begin position="241"/>
        <end position="282"/>
    </location>
</feature>
<evidence type="ECO:0000256" key="2">
    <source>
        <dbReference type="ARBA" id="ARBA00022737"/>
    </source>
</evidence>
<organism evidence="4 5">
    <name type="scientific">Mitosporidium daphniae</name>
    <dbReference type="NCBI Taxonomy" id="1485682"/>
    <lineage>
        <taxon>Eukaryota</taxon>
        <taxon>Fungi</taxon>
        <taxon>Fungi incertae sedis</taxon>
        <taxon>Microsporidia</taxon>
        <taxon>Mitosporidium</taxon>
    </lineage>
</organism>
<keyword evidence="2" id="KW-0677">Repeat</keyword>
<name>A0A098VU91_9MICR</name>
<dbReference type="InterPro" id="IPR036322">
    <property type="entry name" value="WD40_repeat_dom_sf"/>
</dbReference>
<sequence length="429" mass="47323">MFVTEGGEALLKFREEVAQFSLHSAASRLSAEKKAKSEFSFSMYRAERKKRDENHFSKFGHLATQVSGSRPISSVSIGSNKCLTGSWCGDATLWDLETLNPICLLENGYLDSRLCSVLYKDHFDELMFTGDSNGLIRMWRLDGDSKSHAIGSLSGHQGRVSQMVSFPHNQKTSIKICSASGDTTWRIWDVATESSILLQEGHSKDVNSIDVHPDGALVVTGGFDANGIVWDVRIGRPIFTLKGHSDAVVGVSFSANGILIASGSQDNTARIWDLRMLKSAYKLLAHTAPLTGVKFSKSQCHHSWGAIEGSPLLLTTSQDMTAKLWASSAEWAQVALLAGHSGKVMQGDISEDARTIVTVSYDRTLKLWQVADALKLTPKIRYLVSFLEARGTEKKRANAALSTAVQNKNRLKNRKKLRMTGEQWTEKRI</sequence>
<comment type="caution">
    <text evidence="4">The sequence shown here is derived from an EMBL/GenBank/DDBJ whole genome shotgun (WGS) entry which is preliminary data.</text>
</comment>
<dbReference type="VEuPathDB" id="MicrosporidiaDB:DI09_162p30"/>
<dbReference type="HOGENOM" id="CLU_000288_57_20_1"/>
<dbReference type="Pfam" id="PF00400">
    <property type="entry name" value="WD40"/>
    <property type="match status" value="5"/>
</dbReference>
<dbReference type="Gene3D" id="2.130.10.10">
    <property type="entry name" value="YVTN repeat-like/Quinoprotein amine dehydrogenase"/>
    <property type="match status" value="2"/>
</dbReference>
<dbReference type="OrthoDB" id="540662at2759"/>
<dbReference type="GO" id="GO:0017070">
    <property type="term" value="F:U6 snRNA binding"/>
    <property type="evidence" value="ECO:0007669"/>
    <property type="project" value="TreeGrafter"/>
</dbReference>
<dbReference type="EMBL" id="JMKJ01000069">
    <property type="protein sequence ID" value="KGG52525.1"/>
    <property type="molecule type" value="Genomic_DNA"/>
</dbReference>
<evidence type="ECO:0000256" key="3">
    <source>
        <dbReference type="PROSITE-ProRule" id="PRU00221"/>
    </source>
</evidence>
<dbReference type="InterPro" id="IPR001680">
    <property type="entry name" value="WD40_rpt"/>
</dbReference>
<feature type="repeat" description="WD" evidence="3">
    <location>
        <begin position="337"/>
        <end position="370"/>
    </location>
</feature>
<keyword evidence="5" id="KW-1185">Reference proteome</keyword>
<dbReference type="PANTHER" id="PTHR19846">
    <property type="entry name" value="WD40 REPEAT PROTEIN"/>
    <property type="match status" value="1"/>
</dbReference>
<evidence type="ECO:0000313" key="4">
    <source>
        <dbReference type="EMBL" id="KGG52525.1"/>
    </source>
</evidence>
<dbReference type="Proteomes" id="UP000029725">
    <property type="component" value="Unassembled WGS sequence"/>
</dbReference>
<dbReference type="GeneID" id="25258591"/>
<dbReference type="SUPFAM" id="SSF50978">
    <property type="entry name" value="WD40 repeat-like"/>
    <property type="match status" value="1"/>
</dbReference>
<dbReference type="CDD" id="cd00200">
    <property type="entry name" value="WD40"/>
    <property type="match status" value="1"/>
</dbReference>
<dbReference type="SMART" id="SM00320">
    <property type="entry name" value="WD40"/>
    <property type="match status" value="7"/>
</dbReference>
<dbReference type="InterPro" id="IPR019775">
    <property type="entry name" value="WD40_repeat_CS"/>
</dbReference>
<accession>A0A098VU91</accession>
<dbReference type="PROSITE" id="PS50294">
    <property type="entry name" value="WD_REPEATS_REGION"/>
    <property type="match status" value="3"/>
</dbReference>
<keyword evidence="1 3" id="KW-0853">WD repeat</keyword>
<dbReference type="PANTHER" id="PTHR19846:SF0">
    <property type="entry name" value="PRE-MRNA PROCESSING FACTOR 4"/>
    <property type="match status" value="1"/>
</dbReference>
<dbReference type="PRINTS" id="PR00320">
    <property type="entry name" value="GPROTEINBRPT"/>
</dbReference>
<dbReference type="GO" id="GO:0000398">
    <property type="term" value="P:mRNA splicing, via spliceosome"/>
    <property type="evidence" value="ECO:0007669"/>
    <property type="project" value="TreeGrafter"/>
</dbReference>